<comment type="similarity">
    <text evidence="1">Belongs to the ATG10 family.</text>
</comment>
<gene>
    <name evidence="8" type="ORF">TESG_04203</name>
</gene>
<keyword evidence="6" id="KW-0072">Autophagy</keyword>
<evidence type="ECO:0000256" key="4">
    <source>
        <dbReference type="ARBA" id="ARBA00022786"/>
    </source>
</evidence>
<dbReference type="GO" id="GO:0015031">
    <property type="term" value="P:protein transport"/>
    <property type="evidence" value="ECO:0007669"/>
    <property type="project" value="UniProtKB-KW"/>
</dbReference>
<dbReference type="GO" id="GO:0005829">
    <property type="term" value="C:cytosol"/>
    <property type="evidence" value="ECO:0007669"/>
    <property type="project" value="TreeGrafter"/>
</dbReference>
<proteinExistence type="inferred from homology"/>
<dbReference type="GO" id="GO:0000422">
    <property type="term" value="P:autophagy of mitochondrion"/>
    <property type="evidence" value="ECO:0007669"/>
    <property type="project" value="TreeGrafter"/>
</dbReference>
<evidence type="ECO:0000256" key="2">
    <source>
        <dbReference type="ARBA" id="ARBA00021099"/>
    </source>
</evidence>
<organism evidence="8 9">
    <name type="scientific">Trichophyton tonsurans (strain CBS 112818)</name>
    <name type="common">Scalp ringworm fungus</name>
    <dbReference type="NCBI Taxonomy" id="647933"/>
    <lineage>
        <taxon>Eukaryota</taxon>
        <taxon>Fungi</taxon>
        <taxon>Dikarya</taxon>
        <taxon>Ascomycota</taxon>
        <taxon>Pezizomycotina</taxon>
        <taxon>Eurotiomycetes</taxon>
        <taxon>Eurotiomycetidae</taxon>
        <taxon>Onygenales</taxon>
        <taxon>Arthrodermataceae</taxon>
        <taxon>Trichophyton</taxon>
    </lineage>
</organism>
<dbReference type="OrthoDB" id="4172273at2759"/>
<keyword evidence="4" id="KW-0833">Ubl conjugation pathway</keyword>
<evidence type="ECO:0000256" key="7">
    <source>
        <dbReference type="ARBA" id="ARBA00029833"/>
    </source>
</evidence>
<evidence type="ECO:0000256" key="5">
    <source>
        <dbReference type="ARBA" id="ARBA00022927"/>
    </source>
</evidence>
<dbReference type="HOGENOM" id="CLU_072332_0_2_1"/>
<dbReference type="GO" id="GO:0032446">
    <property type="term" value="P:protein modification by small protein conjugation"/>
    <property type="evidence" value="ECO:0007669"/>
    <property type="project" value="TreeGrafter"/>
</dbReference>
<dbReference type="Proteomes" id="UP000009172">
    <property type="component" value="Unassembled WGS sequence"/>
</dbReference>
<dbReference type="Gene3D" id="3.30.1460.50">
    <property type="match status" value="1"/>
</dbReference>
<reference evidence="9" key="1">
    <citation type="journal article" date="2012" name="MBio">
        <title>Comparative genome analysis of Trichophyton rubrum and related dermatophytes reveals candidate genes involved in infection.</title>
        <authorList>
            <person name="Martinez D.A."/>
            <person name="Oliver B.G."/>
            <person name="Graeser Y."/>
            <person name="Goldberg J.M."/>
            <person name="Li W."/>
            <person name="Martinez-Rossi N.M."/>
            <person name="Monod M."/>
            <person name="Shelest E."/>
            <person name="Barton R.C."/>
            <person name="Birch E."/>
            <person name="Brakhage A.A."/>
            <person name="Chen Z."/>
            <person name="Gurr S.J."/>
            <person name="Heiman D."/>
            <person name="Heitman J."/>
            <person name="Kosti I."/>
            <person name="Rossi A."/>
            <person name="Saif S."/>
            <person name="Samalova M."/>
            <person name="Saunders C.W."/>
            <person name="Shea T."/>
            <person name="Summerbell R.C."/>
            <person name="Xu J."/>
            <person name="Young S."/>
            <person name="Zeng Q."/>
            <person name="Birren B.W."/>
            <person name="Cuomo C.A."/>
            <person name="White T.C."/>
        </authorList>
    </citation>
    <scope>NUCLEOTIDE SEQUENCE [LARGE SCALE GENOMIC DNA]</scope>
    <source>
        <strain evidence="9">CBS 112818</strain>
    </source>
</reference>
<name>F2RZM3_TRIT1</name>
<evidence type="ECO:0000313" key="9">
    <source>
        <dbReference type="Proteomes" id="UP000009172"/>
    </source>
</evidence>
<dbReference type="InterPro" id="IPR007135">
    <property type="entry name" value="Atg3/Atg10"/>
</dbReference>
<keyword evidence="5" id="KW-0813">Transport</keyword>
<keyword evidence="3" id="KW-0808">Transferase</keyword>
<accession>F2RZM3</accession>
<dbReference type="PANTHER" id="PTHR14957:SF1">
    <property type="entry name" value="UBIQUITIN-LIKE-CONJUGATING ENZYME ATG10"/>
    <property type="match status" value="1"/>
</dbReference>
<evidence type="ECO:0000313" key="8">
    <source>
        <dbReference type="EMBL" id="EGD96772.1"/>
    </source>
</evidence>
<evidence type="ECO:0000256" key="3">
    <source>
        <dbReference type="ARBA" id="ARBA00022679"/>
    </source>
</evidence>
<sequence length="252" mass="27786">MPKTEISRPDMKLSIFPFLTGEEFSQACREFVRLVDGCDGQLESLGWTKIRFDETGAEPVLVVRKYTDSQSTVPTESKPVVGEKNANIEGEEDMEDLEDDPDALVRQPVSTRKCEVEYHVMLSPTYRVPVLYFFLLGGPPSGPNQLHNMYNSLVPTQFRSKLRDVGVMGGVSITVSLYPVKGSSEKTNDKNHPLTGIPVYFVHPCATSEALESVAGDKEQTTETYLLLWIGLVGNCVGLNIPLELVAQAGNS</sequence>
<dbReference type="EMBL" id="GG698496">
    <property type="protein sequence ID" value="EGD96772.1"/>
    <property type="molecule type" value="Genomic_DNA"/>
</dbReference>
<protein>
    <recommendedName>
        <fullName evidence="2">Ubiquitin-like-conjugating enzyme ATG10</fullName>
    </recommendedName>
    <alternativeName>
        <fullName evidence="7">Autophagy-related protein 10</fullName>
    </alternativeName>
</protein>
<evidence type="ECO:0000256" key="1">
    <source>
        <dbReference type="ARBA" id="ARBA00005696"/>
    </source>
</evidence>
<keyword evidence="5" id="KW-0653">Protein transport</keyword>
<dbReference type="AlphaFoldDB" id="F2RZM3"/>
<keyword evidence="9" id="KW-1185">Reference proteome</keyword>
<evidence type="ECO:0000256" key="6">
    <source>
        <dbReference type="ARBA" id="ARBA00023006"/>
    </source>
</evidence>
<dbReference type="GO" id="GO:0000045">
    <property type="term" value="P:autophagosome assembly"/>
    <property type="evidence" value="ECO:0007669"/>
    <property type="project" value="TreeGrafter"/>
</dbReference>
<dbReference type="Pfam" id="PF03987">
    <property type="entry name" value="Autophagy_act_C"/>
    <property type="match status" value="1"/>
</dbReference>
<dbReference type="PANTHER" id="PTHR14957">
    <property type="entry name" value="UBIQUITIN-LIKE-CONJUGATING ENZYME ATG10"/>
    <property type="match status" value="1"/>
</dbReference>
<dbReference type="GO" id="GO:0061651">
    <property type="term" value="F:Atg12 conjugating enzyme activity"/>
    <property type="evidence" value="ECO:0007669"/>
    <property type="project" value="TreeGrafter"/>
</dbReference>